<protein>
    <recommendedName>
        <fullName evidence="3">STAS/SEC14 domain-containing protein</fullName>
    </recommendedName>
</protein>
<evidence type="ECO:0000313" key="2">
    <source>
        <dbReference type="Proteomes" id="UP000218899"/>
    </source>
</evidence>
<dbReference type="EMBL" id="AP014936">
    <property type="protein sequence ID" value="BAU49461.1"/>
    <property type="molecule type" value="Genomic_DNA"/>
</dbReference>
<dbReference type="RefSeq" id="WP_096461864.1">
    <property type="nucleotide sequence ID" value="NZ_AP014936.1"/>
</dbReference>
<keyword evidence="2" id="KW-1185">Reference proteome</keyword>
<dbReference type="Proteomes" id="UP000218899">
    <property type="component" value="Chromosome"/>
</dbReference>
<dbReference type="KEGG" id="sva:SVA_2913"/>
<reference evidence="1 2" key="1">
    <citation type="submission" date="2015-08" db="EMBL/GenBank/DDBJ databases">
        <title>Complete genome sequence of Sulfurifustis variabilis.</title>
        <authorList>
            <person name="Miura A."/>
            <person name="Kojima H."/>
            <person name="Fukui M."/>
        </authorList>
    </citation>
    <scope>NUCLEOTIDE SEQUENCE [LARGE SCALE GENOMIC DNA]</scope>
    <source>
        <strain evidence="2">skN76</strain>
    </source>
</reference>
<evidence type="ECO:0008006" key="3">
    <source>
        <dbReference type="Google" id="ProtNLM"/>
    </source>
</evidence>
<gene>
    <name evidence="1" type="ORF">SVA_2913</name>
</gene>
<sequence>MGYRTTVDATHGVVELRLFDALSHDEHVAARKELIDTCRDRRIRNVLIDARDLIVPRDASFMDRFDFAESWPDVAGGMRVMVAGVLPRDADTRKQVMFGDTVASNRGLLSRAFDSTEEARAWLRTAGS</sequence>
<dbReference type="AlphaFoldDB" id="A0A1B4VCM3"/>
<proteinExistence type="predicted"/>
<name>A0A1B4VCM3_9GAMM</name>
<organism evidence="1 2">
    <name type="scientific">Sulfurifustis variabilis</name>
    <dbReference type="NCBI Taxonomy" id="1675686"/>
    <lineage>
        <taxon>Bacteria</taxon>
        <taxon>Pseudomonadati</taxon>
        <taxon>Pseudomonadota</taxon>
        <taxon>Gammaproteobacteria</taxon>
        <taxon>Acidiferrobacterales</taxon>
        <taxon>Acidiferrobacteraceae</taxon>
        <taxon>Sulfurifustis</taxon>
    </lineage>
</organism>
<accession>A0A1B4VCM3</accession>
<evidence type="ECO:0000313" key="1">
    <source>
        <dbReference type="EMBL" id="BAU49461.1"/>
    </source>
</evidence>